<dbReference type="EMBL" id="JARKNE010000011">
    <property type="protein sequence ID" value="KAK5785870.1"/>
    <property type="molecule type" value="Genomic_DNA"/>
</dbReference>
<evidence type="ECO:0000313" key="3">
    <source>
        <dbReference type="Proteomes" id="UP001358586"/>
    </source>
</evidence>
<sequence length="74" mass="8342">MDKSYSKDNRLIFPKSTHRREVVIRSALGYQAFTVGTITGTPEMRPSRSSRTRERSSQCSNAHTGYGPNCLTTF</sequence>
<protein>
    <submittedName>
        <fullName evidence="2">Uncharacterized protein</fullName>
    </submittedName>
</protein>
<organism evidence="2 3">
    <name type="scientific">Gossypium arboreum</name>
    <name type="common">Tree cotton</name>
    <name type="synonym">Gossypium nanking</name>
    <dbReference type="NCBI Taxonomy" id="29729"/>
    <lineage>
        <taxon>Eukaryota</taxon>
        <taxon>Viridiplantae</taxon>
        <taxon>Streptophyta</taxon>
        <taxon>Embryophyta</taxon>
        <taxon>Tracheophyta</taxon>
        <taxon>Spermatophyta</taxon>
        <taxon>Magnoliopsida</taxon>
        <taxon>eudicotyledons</taxon>
        <taxon>Gunneridae</taxon>
        <taxon>Pentapetalae</taxon>
        <taxon>rosids</taxon>
        <taxon>malvids</taxon>
        <taxon>Malvales</taxon>
        <taxon>Malvaceae</taxon>
        <taxon>Malvoideae</taxon>
        <taxon>Gossypium</taxon>
    </lineage>
</organism>
<name>A0ABR0N5M1_GOSAR</name>
<comment type="caution">
    <text evidence="2">The sequence shown here is derived from an EMBL/GenBank/DDBJ whole genome shotgun (WGS) entry which is preliminary data.</text>
</comment>
<dbReference type="Proteomes" id="UP001358586">
    <property type="component" value="Chromosome 11"/>
</dbReference>
<gene>
    <name evidence="2" type="ORF">PVK06_040491</name>
</gene>
<feature type="region of interest" description="Disordered" evidence="1">
    <location>
        <begin position="38"/>
        <end position="74"/>
    </location>
</feature>
<proteinExistence type="predicted"/>
<accession>A0ABR0N5M1</accession>
<evidence type="ECO:0000256" key="1">
    <source>
        <dbReference type="SAM" id="MobiDB-lite"/>
    </source>
</evidence>
<keyword evidence="3" id="KW-1185">Reference proteome</keyword>
<reference evidence="2 3" key="1">
    <citation type="submission" date="2023-03" db="EMBL/GenBank/DDBJ databases">
        <title>WGS of Gossypium arboreum.</title>
        <authorList>
            <person name="Yu D."/>
        </authorList>
    </citation>
    <scope>NUCLEOTIDE SEQUENCE [LARGE SCALE GENOMIC DNA]</scope>
    <source>
        <tissue evidence="2">Leaf</tissue>
    </source>
</reference>
<evidence type="ECO:0000313" key="2">
    <source>
        <dbReference type="EMBL" id="KAK5785870.1"/>
    </source>
</evidence>